<protein>
    <submittedName>
        <fullName evidence="2">Uncharacterized protein</fullName>
    </submittedName>
</protein>
<feature type="compositionally biased region" description="Polar residues" evidence="1">
    <location>
        <begin position="16"/>
        <end position="35"/>
    </location>
</feature>
<evidence type="ECO:0000256" key="1">
    <source>
        <dbReference type="SAM" id="MobiDB-lite"/>
    </source>
</evidence>
<accession>A0AAV6VMV1</accession>
<organism evidence="2 3">
    <name type="scientific">Oedothorax gibbosus</name>
    <dbReference type="NCBI Taxonomy" id="931172"/>
    <lineage>
        <taxon>Eukaryota</taxon>
        <taxon>Metazoa</taxon>
        <taxon>Ecdysozoa</taxon>
        <taxon>Arthropoda</taxon>
        <taxon>Chelicerata</taxon>
        <taxon>Arachnida</taxon>
        <taxon>Araneae</taxon>
        <taxon>Araneomorphae</taxon>
        <taxon>Entelegynae</taxon>
        <taxon>Araneoidea</taxon>
        <taxon>Linyphiidae</taxon>
        <taxon>Erigoninae</taxon>
        <taxon>Oedothorax</taxon>
    </lineage>
</organism>
<dbReference type="AlphaFoldDB" id="A0AAV6VMV1"/>
<feature type="compositionally biased region" description="Polar residues" evidence="1">
    <location>
        <begin position="48"/>
        <end position="57"/>
    </location>
</feature>
<evidence type="ECO:0000313" key="3">
    <source>
        <dbReference type="Proteomes" id="UP000827092"/>
    </source>
</evidence>
<comment type="caution">
    <text evidence="2">The sequence shown here is derived from an EMBL/GenBank/DDBJ whole genome shotgun (WGS) entry which is preliminary data.</text>
</comment>
<name>A0AAV6VMV1_9ARAC</name>
<gene>
    <name evidence="2" type="ORF">JTE90_007235</name>
</gene>
<dbReference type="EMBL" id="JAFNEN010000054">
    <property type="protein sequence ID" value="KAG8197496.1"/>
    <property type="molecule type" value="Genomic_DNA"/>
</dbReference>
<evidence type="ECO:0000313" key="2">
    <source>
        <dbReference type="EMBL" id="KAG8197496.1"/>
    </source>
</evidence>
<dbReference type="Proteomes" id="UP000827092">
    <property type="component" value="Unassembled WGS sequence"/>
</dbReference>
<keyword evidence="3" id="KW-1185">Reference proteome</keyword>
<proteinExistence type="predicted"/>
<feature type="region of interest" description="Disordered" evidence="1">
    <location>
        <begin position="16"/>
        <end position="93"/>
    </location>
</feature>
<sequence>MENVLSYPLLLKHQTPSTIQQLSQPKQTKPNVSTSTDRKYVHHKGGSVSISSTPTYHSSKKIPSVTVDSRANRHQRIRPTPRTGEGSVKVSGSNPLFPTWRHFLPRDPGGSTGSRKSSFLLENPACGVLSLFNLQGF</sequence>
<reference evidence="2 3" key="1">
    <citation type="journal article" date="2022" name="Nat. Ecol. Evol.">
        <title>A masculinizing supergene underlies an exaggerated male reproductive morph in a spider.</title>
        <authorList>
            <person name="Hendrickx F."/>
            <person name="De Corte Z."/>
            <person name="Sonet G."/>
            <person name="Van Belleghem S.M."/>
            <person name="Kostlbacher S."/>
            <person name="Vangestel C."/>
        </authorList>
    </citation>
    <scope>NUCLEOTIDE SEQUENCE [LARGE SCALE GENOMIC DNA]</scope>
    <source>
        <strain evidence="2">W744_W776</strain>
    </source>
</reference>